<evidence type="ECO:0000256" key="1">
    <source>
        <dbReference type="SAM" id="MobiDB-lite"/>
    </source>
</evidence>
<feature type="region of interest" description="Disordered" evidence="1">
    <location>
        <begin position="82"/>
        <end position="103"/>
    </location>
</feature>
<comment type="caution">
    <text evidence="2">The sequence shown here is derived from an EMBL/GenBank/DDBJ whole genome shotgun (WGS) entry which is preliminary data.</text>
</comment>
<protein>
    <recommendedName>
        <fullName evidence="4">Protein FAM177A1</fullName>
    </recommendedName>
</protein>
<dbReference type="OrthoDB" id="45963at2759"/>
<reference evidence="2 3" key="1">
    <citation type="journal article" date="2019" name="Sci. Data">
        <title>Hybrid genome assembly and annotation of Danionella translucida.</title>
        <authorList>
            <person name="Kadobianskyi M."/>
            <person name="Schulze L."/>
            <person name="Schuelke M."/>
            <person name="Judkewitz B."/>
        </authorList>
    </citation>
    <scope>NUCLEOTIDE SEQUENCE [LARGE SCALE GENOMIC DNA]</scope>
    <source>
        <strain evidence="2 3">Bolton</strain>
    </source>
</reference>
<gene>
    <name evidence="2" type="ORF">DNTS_011837</name>
</gene>
<dbReference type="Pfam" id="PF14774">
    <property type="entry name" value="FAM177"/>
    <property type="match status" value="1"/>
</dbReference>
<name>A0A553MWG9_9TELE</name>
<evidence type="ECO:0008006" key="4">
    <source>
        <dbReference type="Google" id="ProtNLM"/>
    </source>
</evidence>
<keyword evidence="3" id="KW-1185">Reference proteome</keyword>
<sequence>MRCFWRSACVYCMGLHPQREAEARADADALGTKSLLFFYSTQTMTWSLTSSGKGKEYECVELSFLGRKEKIPRRIIHFSSGETMEEYSTDEEEEEEDGKKQRQLLSSSDTSLLTWGPYVWLQMWRAATSTFSACDFLGERMASLFGITSAKYQYAIDEYSRTKREKEEQEETVQLFEEQLSCENPTLETHQSESKIFQVQRTNELELQP</sequence>
<evidence type="ECO:0000313" key="2">
    <source>
        <dbReference type="EMBL" id="TRY57497.1"/>
    </source>
</evidence>
<dbReference type="Proteomes" id="UP000316079">
    <property type="component" value="Unassembled WGS sequence"/>
</dbReference>
<dbReference type="AlphaFoldDB" id="A0A553MWG9"/>
<evidence type="ECO:0000313" key="3">
    <source>
        <dbReference type="Proteomes" id="UP000316079"/>
    </source>
</evidence>
<dbReference type="STRING" id="623744.A0A553MWG9"/>
<dbReference type="PANTHER" id="PTHR31206:SF10">
    <property type="entry name" value="PROTEIN FAM177A1"/>
    <property type="match status" value="1"/>
</dbReference>
<organism evidence="2 3">
    <name type="scientific">Danionella cerebrum</name>
    <dbReference type="NCBI Taxonomy" id="2873325"/>
    <lineage>
        <taxon>Eukaryota</taxon>
        <taxon>Metazoa</taxon>
        <taxon>Chordata</taxon>
        <taxon>Craniata</taxon>
        <taxon>Vertebrata</taxon>
        <taxon>Euteleostomi</taxon>
        <taxon>Actinopterygii</taxon>
        <taxon>Neopterygii</taxon>
        <taxon>Teleostei</taxon>
        <taxon>Ostariophysi</taxon>
        <taxon>Cypriniformes</taxon>
        <taxon>Danionidae</taxon>
        <taxon>Danioninae</taxon>
        <taxon>Danionella</taxon>
    </lineage>
</organism>
<dbReference type="InterPro" id="IPR028260">
    <property type="entry name" value="FAM177"/>
</dbReference>
<proteinExistence type="predicted"/>
<feature type="compositionally biased region" description="Acidic residues" evidence="1">
    <location>
        <begin position="83"/>
        <end position="96"/>
    </location>
</feature>
<dbReference type="EMBL" id="SRMA01027234">
    <property type="protein sequence ID" value="TRY57497.1"/>
    <property type="molecule type" value="Genomic_DNA"/>
</dbReference>
<accession>A0A553MWG9</accession>
<dbReference type="PANTHER" id="PTHR31206">
    <property type="entry name" value="LP10445P"/>
    <property type="match status" value="1"/>
</dbReference>